<accession>A0AC61PKC5</accession>
<dbReference type="EMBL" id="FWXZ01000002">
    <property type="protein sequence ID" value="SMC53107.1"/>
    <property type="molecule type" value="Genomic_DNA"/>
</dbReference>
<name>A0AC61PKC5_9FIRM</name>
<reference evidence="1" key="1">
    <citation type="submission" date="2017-04" db="EMBL/GenBank/DDBJ databases">
        <authorList>
            <person name="Varghese N."/>
            <person name="Submissions S."/>
        </authorList>
    </citation>
    <scope>NUCLEOTIDE SEQUENCE</scope>
    <source>
        <strain evidence="1">WTE2008</strain>
    </source>
</reference>
<gene>
    <name evidence="1" type="ORF">SAMN06297397_1264</name>
</gene>
<organism evidence="1 2">
    <name type="scientific">Aristaeella lactis</name>
    <dbReference type="NCBI Taxonomy" id="3046383"/>
    <lineage>
        <taxon>Bacteria</taxon>
        <taxon>Bacillati</taxon>
        <taxon>Bacillota</taxon>
        <taxon>Clostridia</taxon>
        <taxon>Eubacteriales</taxon>
        <taxon>Aristaeellaceae</taxon>
        <taxon>Aristaeella</taxon>
    </lineage>
</organism>
<dbReference type="Proteomes" id="UP000192328">
    <property type="component" value="Unassembled WGS sequence"/>
</dbReference>
<comment type="caution">
    <text evidence="1">The sequence shown here is derived from an EMBL/GenBank/DDBJ whole genome shotgun (WGS) entry which is preliminary data.</text>
</comment>
<sequence>MADIKMLNVSSLPNIPWQERPAGLKTESPVWRYSENPVMGRNPTPEIARIFNSAVVPWEDGFIAVLRGEQINGIPYVYLGHSKDGIHWDVEREKVPFTDEAGNPKMPHYAYDPRLVKVDDTYYIIWCGDFYGASIGMAKTTDFKTFTRIENPFIPFNRNAVLFPRKINGTYRLLSRPSDSGHTPFGDIFISESPDMTFWGKHRHVMGSGGEWWESVKIGAGAAPIETSEGWLMFYHGVATTCNGFVYSMGGAILDINEPSKVLYRCANHLLTPEENYEVTGFVPNVIFPCATLQDGDTGRIAIYYGAADTHVGLAFTTVDEVVNYIKSHSVLHSGDDEAVHNY</sequence>
<evidence type="ECO:0000313" key="1">
    <source>
        <dbReference type="EMBL" id="SMC53107.1"/>
    </source>
</evidence>
<evidence type="ECO:0000313" key="2">
    <source>
        <dbReference type="Proteomes" id="UP000192328"/>
    </source>
</evidence>
<proteinExistence type="predicted"/>
<keyword evidence="2" id="KW-1185">Reference proteome</keyword>
<protein>
    <submittedName>
        <fullName evidence="1">Beta-1,4-mannooligosaccharide/beta-1,4-mannosyl-N-acetylglucosamine phosphorylase</fullName>
    </submittedName>
</protein>